<evidence type="ECO:0000259" key="3">
    <source>
        <dbReference type="PROSITE" id="PS51186"/>
    </source>
</evidence>
<accession>A0A380PU03</accession>
<gene>
    <name evidence="4" type="ORF">NCTC11470_02079</name>
</gene>
<dbReference type="PANTHER" id="PTHR10545:SF42">
    <property type="entry name" value="ACETYLTRANSFERASE"/>
    <property type="match status" value="1"/>
</dbReference>
<dbReference type="AlphaFoldDB" id="A0A380PU03"/>
<dbReference type="PANTHER" id="PTHR10545">
    <property type="entry name" value="DIAMINE N-ACETYLTRANSFERASE"/>
    <property type="match status" value="1"/>
</dbReference>
<organism evidence="4 5">
    <name type="scientific">Yersinia frederiksenii</name>
    <dbReference type="NCBI Taxonomy" id="29484"/>
    <lineage>
        <taxon>Bacteria</taxon>
        <taxon>Pseudomonadati</taxon>
        <taxon>Pseudomonadota</taxon>
        <taxon>Gammaproteobacteria</taxon>
        <taxon>Enterobacterales</taxon>
        <taxon>Yersiniaceae</taxon>
        <taxon>Yersinia</taxon>
    </lineage>
</organism>
<dbReference type="SUPFAM" id="SSF55729">
    <property type="entry name" value="Acyl-CoA N-acyltransferases (Nat)"/>
    <property type="match status" value="1"/>
</dbReference>
<dbReference type="PROSITE" id="PS51186">
    <property type="entry name" value="GNAT"/>
    <property type="match status" value="1"/>
</dbReference>
<dbReference type="InterPro" id="IPR051016">
    <property type="entry name" value="Diverse_Substrate_AcTransf"/>
</dbReference>
<dbReference type="InterPro" id="IPR000182">
    <property type="entry name" value="GNAT_dom"/>
</dbReference>
<dbReference type="GO" id="GO:0008080">
    <property type="term" value="F:N-acetyltransferase activity"/>
    <property type="evidence" value="ECO:0007669"/>
    <property type="project" value="TreeGrafter"/>
</dbReference>
<evidence type="ECO:0000313" key="4">
    <source>
        <dbReference type="EMBL" id="SUP77021.1"/>
    </source>
</evidence>
<feature type="domain" description="N-acetyltransferase" evidence="3">
    <location>
        <begin position="7"/>
        <end position="151"/>
    </location>
</feature>
<dbReference type="InterPro" id="IPR016181">
    <property type="entry name" value="Acyl_CoA_acyltransferase"/>
</dbReference>
<dbReference type="RefSeq" id="WP_004712665.1">
    <property type="nucleotide sequence ID" value="NZ_CABHYA010000155.1"/>
</dbReference>
<dbReference type="CDD" id="cd04301">
    <property type="entry name" value="NAT_SF"/>
    <property type="match status" value="1"/>
</dbReference>
<evidence type="ECO:0000256" key="1">
    <source>
        <dbReference type="ARBA" id="ARBA00022679"/>
    </source>
</evidence>
<dbReference type="GeneID" id="57906075"/>
<protein>
    <submittedName>
        <fullName evidence="4">Acetyltransferase, GNAT family</fullName>
    </submittedName>
</protein>
<dbReference type="EMBL" id="UHJA01000001">
    <property type="protein sequence ID" value="SUP77021.1"/>
    <property type="molecule type" value="Genomic_DNA"/>
</dbReference>
<evidence type="ECO:0000256" key="2">
    <source>
        <dbReference type="ARBA" id="ARBA00023315"/>
    </source>
</evidence>
<keyword evidence="2" id="KW-0012">Acyltransferase</keyword>
<proteinExistence type="predicted"/>
<reference evidence="4 5" key="1">
    <citation type="submission" date="2018-06" db="EMBL/GenBank/DDBJ databases">
        <authorList>
            <consortium name="Pathogen Informatics"/>
            <person name="Doyle S."/>
        </authorList>
    </citation>
    <scope>NUCLEOTIDE SEQUENCE [LARGE SCALE GENOMIC DNA]</scope>
    <source>
        <strain evidence="4 5">NCTC11470</strain>
    </source>
</reference>
<dbReference type="Gene3D" id="3.40.630.30">
    <property type="match status" value="1"/>
</dbReference>
<sequence>MNQNTSLSVRTLSNTERAIWEPLWQEYLTFYETTLDPAIVDITWQRLNDPAEPMYVLGAFDNSSLVGIVHYLFHRSTWTIGPYCYLQDLFTSPSARGKGVARLLIASVEQQAREAGASRVHWLTHESNTQAQALYNKLAERPGFIQYRIRF</sequence>
<name>A0A380PU03_YERFR</name>
<keyword evidence="1 4" id="KW-0808">Transferase</keyword>
<evidence type="ECO:0000313" key="5">
    <source>
        <dbReference type="Proteomes" id="UP000254835"/>
    </source>
</evidence>
<dbReference type="Pfam" id="PF00583">
    <property type="entry name" value="Acetyltransf_1"/>
    <property type="match status" value="1"/>
</dbReference>
<dbReference type="Proteomes" id="UP000254835">
    <property type="component" value="Unassembled WGS sequence"/>
</dbReference>